<accession>A0A0G1GMH8</accession>
<dbReference type="EMBL" id="LCHN01000014">
    <property type="protein sequence ID" value="KKT35578.1"/>
    <property type="molecule type" value="Genomic_DNA"/>
</dbReference>
<reference evidence="1 2" key="1">
    <citation type="journal article" date="2015" name="Nature">
        <title>rRNA introns, odd ribosomes, and small enigmatic genomes across a large radiation of phyla.</title>
        <authorList>
            <person name="Brown C.T."/>
            <person name="Hug L.A."/>
            <person name="Thomas B.C."/>
            <person name="Sharon I."/>
            <person name="Castelle C.J."/>
            <person name="Singh A."/>
            <person name="Wilkins M.J."/>
            <person name="Williams K.H."/>
            <person name="Banfield J.F."/>
        </authorList>
    </citation>
    <scope>NUCLEOTIDE SEQUENCE [LARGE SCALE GENOMIC DNA]</scope>
</reference>
<comment type="caution">
    <text evidence="1">The sequence shown here is derived from an EMBL/GenBank/DDBJ whole genome shotgun (WGS) entry which is preliminary data.</text>
</comment>
<dbReference type="Pfam" id="PF11271">
    <property type="entry name" value="PorA"/>
    <property type="match status" value="1"/>
</dbReference>
<evidence type="ECO:0000313" key="2">
    <source>
        <dbReference type="Proteomes" id="UP000034069"/>
    </source>
</evidence>
<name>A0A0G1GMH8_9BACT</name>
<dbReference type="AlphaFoldDB" id="A0A0G1GMH8"/>
<organism evidence="1 2">
    <name type="scientific">Candidatus Collierbacteria bacterium GW2011_GWA1_44_12</name>
    <dbReference type="NCBI Taxonomy" id="1618376"/>
    <lineage>
        <taxon>Bacteria</taxon>
        <taxon>Candidatus Collieribacteriota</taxon>
    </lineage>
</organism>
<sequence length="278" mass="31795">MRKKLFFIAGMFLVLAAIGWKYIVYPGLDIQKEVNYSLDFNHEEDNRFEIGGSWSGKLLSLGRLTMKTERVEGPVMYVDSKFEALTIDGATLFNLQRKLAVDRKTRLTLPASGFRSGSYFIFPPKVEKTGYIWIAPTIGESVNFRFVDEIKIQGLAVYHFRGLDDNLDDTGGFEFLPLVPETYKVSTRAVMDVYVEPRTGLIIQYEDHMTSSYLDDKGNRIWDMSARSNRTYSQVVSQRVSEARQRISTDNLFENGICLILLLVGSTLIVFRSHLRQP</sequence>
<evidence type="ECO:0000313" key="1">
    <source>
        <dbReference type="EMBL" id="KKT35578.1"/>
    </source>
</evidence>
<dbReference type="Proteomes" id="UP000034069">
    <property type="component" value="Unassembled WGS sequence"/>
</dbReference>
<protein>
    <recommendedName>
        <fullName evidence="3">DUF3068 domain-containing protein</fullName>
    </recommendedName>
</protein>
<dbReference type="InterPro" id="IPR021424">
    <property type="entry name" value="PorA"/>
</dbReference>
<proteinExistence type="predicted"/>
<evidence type="ECO:0008006" key="3">
    <source>
        <dbReference type="Google" id="ProtNLM"/>
    </source>
</evidence>
<gene>
    <name evidence="1" type="ORF">UW23_C0014G0019</name>
</gene>